<protein>
    <submittedName>
        <fullName evidence="9">MFS transporter</fullName>
    </submittedName>
</protein>
<comment type="caution">
    <text evidence="9">The sequence shown here is derived from an EMBL/GenBank/DDBJ whole genome shotgun (WGS) entry which is preliminary data.</text>
</comment>
<keyword evidence="4 7" id="KW-0812">Transmembrane</keyword>
<dbReference type="InterPro" id="IPR036259">
    <property type="entry name" value="MFS_trans_sf"/>
</dbReference>
<keyword evidence="2" id="KW-0813">Transport</keyword>
<dbReference type="GO" id="GO:0005886">
    <property type="term" value="C:plasma membrane"/>
    <property type="evidence" value="ECO:0007669"/>
    <property type="project" value="UniProtKB-SubCell"/>
</dbReference>
<evidence type="ECO:0000256" key="3">
    <source>
        <dbReference type="ARBA" id="ARBA00022475"/>
    </source>
</evidence>
<sequence>MEHTTSAAPGVRAGWREWTGLTVLILPTLLVAVDIGVLFLALPHLSADLGATGTQQLWITDVYGFTLAGFLITMGDLGDRVGRRRLLLAGAAAFTAASVLTAFATSTAMLIGARALLGVAGATLSPSTLALISNMFRDGRQRGVAISLWAACQFGGAALGPIVGGLMLERFWWGSVFLLGVPVMCLLLVTGPFLLPEYRGPRAGRLDLPSVALSLAAILPVVYGVKELAAGGGAPAAAVLAILAGTAAGVVFVRRQLRLADPLVNLSLLALPSVRAALPGMLAASGVLAGTSLLTTQYLQSVLRLPPGEAGLWQAPTGIGIAAGTLLAPLALRWMRPVTAMAGGLAVSAAALLVITQAGGPAGLVPVVAGIAVTAFGVGPLFVLGTGMVVGAAPPEKAGAAASLSETGNVFGSNLGLALLGSVGAAVYRHGMAGAALDGVPGDAAGAARETIASATAVAGRSPEATGERLLAAAGEAFTTAMHVTAGLGVAIFVLLAVLLALALRARREPAADAGSRADAKAR</sequence>
<evidence type="ECO:0000256" key="6">
    <source>
        <dbReference type="ARBA" id="ARBA00023136"/>
    </source>
</evidence>
<feature type="transmembrane region" description="Helical" evidence="7">
    <location>
        <begin position="144"/>
        <end position="166"/>
    </location>
</feature>
<evidence type="ECO:0000259" key="8">
    <source>
        <dbReference type="PROSITE" id="PS50850"/>
    </source>
</evidence>
<feature type="transmembrane region" description="Helical" evidence="7">
    <location>
        <begin position="111"/>
        <end position="132"/>
    </location>
</feature>
<feature type="transmembrane region" description="Helical" evidence="7">
    <location>
        <begin position="86"/>
        <end position="105"/>
    </location>
</feature>
<evidence type="ECO:0000256" key="5">
    <source>
        <dbReference type="ARBA" id="ARBA00022989"/>
    </source>
</evidence>
<keyword evidence="5 7" id="KW-1133">Transmembrane helix</keyword>
<evidence type="ECO:0000256" key="4">
    <source>
        <dbReference type="ARBA" id="ARBA00022692"/>
    </source>
</evidence>
<dbReference type="PANTHER" id="PTHR42718:SF47">
    <property type="entry name" value="METHYL VIOLOGEN RESISTANCE PROTEIN SMVA"/>
    <property type="match status" value="1"/>
</dbReference>
<evidence type="ECO:0000256" key="7">
    <source>
        <dbReference type="SAM" id="Phobius"/>
    </source>
</evidence>
<feature type="transmembrane region" description="Helical" evidence="7">
    <location>
        <begin position="231"/>
        <end position="253"/>
    </location>
</feature>
<dbReference type="RefSeq" id="WP_203992357.1">
    <property type="nucleotide sequence ID" value="NZ_BOOU01000083.1"/>
</dbReference>
<feature type="transmembrane region" description="Helical" evidence="7">
    <location>
        <begin position="311"/>
        <end position="332"/>
    </location>
</feature>
<name>A0A919R7Y7_9ACTN</name>
<dbReference type="EMBL" id="BOOU01000083">
    <property type="protein sequence ID" value="GII80913.1"/>
    <property type="molecule type" value="Genomic_DNA"/>
</dbReference>
<dbReference type="InterPro" id="IPR011701">
    <property type="entry name" value="MFS"/>
</dbReference>
<feature type="transmembrane region" description="Helical" evidence="7">
    <location>
        <begin position="21"/>
        <end position="45"/>
    </location>
</feature>
<dbReference type="Pfam" id="PF07690">
    <property type="entry name" value="MFS_1"/>
    <property type="match status" value="1"/>
</dbReference>
<dbReference type="SUPFAM" id="SSF103473">
    <property type="entry name" value="MFS general substrate transporter"/>
    <property type="match status" value="1"/>
</dbReference>
<evidence type="ECO:0000256" key="2">
    <source>
        <dbReference type="ARBA" id="ARBA00022448"/>
    </source>
</evidence>
<dbReference type="PROSITE" id="PS50850">
    <property type="entry name" value="MFS"/>
    <property type="match status" value="1"/>
</dbReference>
<evidence type="ECO:0000313" key="10">
    <source>
        <dbReference type="Proteomes" id="UP000655287"/>
    </source>
</evidence>
<keyword evidence="10" id="KW-1185">Reference proteome</keyword>
<dbReference type="InterPro" id="IPR020846">
    <property type="entry name" value="MFS_dom"/>
</dbReference>
<gene>
    <name evidence="9" type="primary">smvA_3</name>
    <name evidence="9" type="ORF">Sru01_58950</name>
</gene>
<feature type="transmembrane region" description="Helical" evidence="7">
    <location>
        <begin position="339"/>
        <end position="358"/>
    </location>
</feature>
<feature type="transmembrane region" description="Helical" evidence="7">
    <location>
        <begin position="57"/>
        <end position="74"/>
    </location>
</feature>
<dbReference type="AlphaFoldDB" id="A0A919R7Y7"/>
<dbReference type="CDD" id="cd17321">
    <property type="entry name" value="MFS_MMR_MDR_like"/>
    <property type="match status" value="1"/>
</dbReference>
<accession>A0A919R7Y7</accession>
<evidence type="ECO:0000313" key="9">
    <source>
        <dbReference type="EMBL" id="GII80913.1"/>
    </source>
</evidence>
<organism evidence="9 10">
    <name type="scientific">Sphaerisporangium rufum</name>
    <dbReference type="NCBI Taxonomy" id="1381558"/>
    <lineage>
        <taxon>Bacteria</taxon>
        <taxon>Bacillati</taxon>
        <taxon>Actinomycetota</taxon>
        <taxon>Actinomycetes</taxon>
        <taxon>Streptosporangiales</taxon>
        <taxon>Streptosporangiaceae</taxon>
        <taxon>Sphaerisporangium</taxon>
    </lineage>
</organism>
<reference evidence="9" key="1">
    <citation type="submission" date="2021-01" db="EMBL/GenBank/DDBJ databases">
        <title>Whole genome shotgun sequence of Sphaerisporangium rufum NBRC 109079.</title>
        <authorList>
            <person name="Komaki H."/>
            <person name="Tamura T."/>
        </authorList>
    </citation>
    <scope>NUCLEOTIDE SEQUENCE</scope>
    <source>
        <strain evidence="9">NBRC 109079</strain>
    </source>
</reference>
<keyword evidence="6 7" id="KW-0472">Membrane</keyword>
<feature type="transmembrane region" description="Helical" evidence="7">
    <location>
        <begin position="206"/>
        <end position="225"/>
    </location>
</feature>
<dbReference type="Proteomes" id="UP000655287">
    <property type="component" value="Unassembled WGS sequence"/>
</dbReference>
<dbReference type="GO" id="GO:0022857">
    <property type="term" value="F:transmembrane transporter activity"/>
    <property type="evidence" value="ECO:0007669"/>
    <property type="project" value="InterPro"/>
</dbReference>
<feature type="domain" description="Major facilitator superfamily (MFS) profile" evidence="8">
    <location>
        <begin position="20"/>
        <end position="509"/>
    </location>
</feature>
<evidence type="ECO:0000256" key="1">
    <source>
        <dbReference type="ARBA" id="ARBA00004651"/>
    </source>
</evidence>
<feature type="transmembrane region" description="Helical" evidence="7">
    <location>
        <begin position="172"/>
        <end position="194"/>
    </location>
</feature>
<feature type="transmembrane region" description="Helical" evidence="7">
    <location>
        <begin position="364"/>
        <end position="390"/>
    </location>
</feature>
<keyword evidence="3" id="KW-1003">Cell membrane</keyword>
<feature type="transmembrane region" description="Helical" evidence="7">
    <location>
        <begin position="481"/>
        <end position="504"/>
    </location>
</feature>
<dbReference type="Gene3D" id="1.20.1250.20">
    <property type="entry name" value="MFS general substrate transporter like domains"/>
    <property type="match status" value="1"/>
</dbReference>
<feature type="transmembrane region" description="Helical" evidence="7">
    <location>
        <begin position="410"/>
        <end position="428"/>
    </location>
</feature>
<proteinExistence type="predicted"/>
<comment type="subcellular location">
    <subcellularLocation>
        <location evidence="1">Cell membrane</location>
        <topology evidence="1">Multi-pass membrane protein</topology>
    </subcellularLocation>
</comment>
<dbReference type="PANTHER" id="PTHR42718">
    <property type="entry name" value="MAJOR FACILITATOR SUPERFAMILY MULTIDRUG TRANSPORTER MFSC"/>
    <property type="match status" value="1"/>
</dbReference>
<feature type="transmembrane region" description="Helical" evidence="7">
    <location>
        <begin position="274"/>
        <end position="299"/>
    </location>
</feature>